<evidence type="ECO:0000259" key="3">
    <source>
        <dbReference type="PROSITE" id="PS51194"/>
    </source>
</evidence>
<evidence type="ECO:0000256" key="1">
    <source>
        <dbReference type="ARBA" id="ARBA00022801"/>
    </source>
</evidence>
<dbReference type="SMART" id="SM00490">
    <property type="entry name" value="HELICc"/>
    <property type="match status" value="1"/>
</dbReference>
<dbReference type="InterPro" id="IPR027417">
    <property type="entry name" value="P-loop_NTPase"/>
</dbReference>
<evidence type="ECO:0000313" key="4">
    <source>
        <dbReference type="EMBL" id="EXZ42939.1"/>
    </source>
</evidence>
<dbReference type="Proteomes" id="UP000022272">
    <property type="component" value="Unassembled WGS sequence"/>
</dbReference>
<gene>
    <name evidence="4" type="ORF">M076_3617</name>
</gene>
<dbReference type="Gene3D" id="3.30.870.10">
    <property type="entry name" value="Endonuclease Chain A"/>
    <property type="match status" value="1"/>
</dbReference>
<dbReference type="CDD" id="cd18793">
    <property type="entry name" value="SF2_C_SNF"/>
    <property type="match status" value="1"/>
</dbReference>
<dbReference type="PANTHER" id="PTHR45766">
    <property type="entry name" value="DNA ANNEALING HELICASE AND ENDONUCLEASE ZRANB3 FAMILY MEMBER"/>
    <property type="match status" value="1"/>
</dbReference>
<dbReference type="InterPro" id="IPR000330">
    <property type="entry name" value="SNF2_N"/>
</dbReference>
<comment type="caution">
    <text evidence="4">The sequence shown here is derived from an EMBL/GenBank/DDBJ whole genome shotgun (WGS) entry which is preliminary data.</text>
</comment>
<dbReference type="Gene3D" id="3.40.50.300">
    <property type="entry name" value="P-loop containing nucleotide triphosphate hydrolases"/>
    <property type="match status" value="1"/>
</dbReference>
<dbReference type="AlphaFoldDB" id="A0A016A744"/>
<sequence length="1101" mass="127752">MDGQFITNKDLILSDIINSILPKCDNAYFLVGYFYFSGFAELCEKLKNVNLKVLVGLEVERNIINGIKEVENFTTSNKSRGQLREEFYKGFVDIYNNTDFFDTTEQIEKFRLFLEKIENGTLEVKKTSDPNHAKLYLFQNREEENVCGTFPGTMITGSSNFSVAGLKNRLELNVILRDKPSYVEGKSVFDELWDTAVTIVDEEHIADFKEKVIKHIWFEKLYSPYAMFIRVLHEYFNITTDENILTPSDITDGTYSDLKYQTDAVQLALNSIKNHEGVIISDVVGLGKSIIASTVARNLRLRTIIICPPHLKQQWEEYKDEFGFTASVFSTGKVEAALNHYRMIARPDEKFLIIVDEAHKYKNEFILDYSILHDLCMSNKVMLLTATPFNNRPEDIYSMLKLFQIPSKSTLKTVENLSAAFKDLISRYKDLAEGQRKNILSKSEIKSEADSIAQNIRSIISPLVVRRSRLDLEEIPEYKEDLKRQHINPVIPESPVQLGYYLGDIRELYLRTLNLISPTDEEKRNNPGFHYYEGARYKPTAYIVDDEKSKKELDRELEEKMGTDLGMLIGRQVNVSLFMRRMLVRRYESSVAAFRDSLNSMIDSSEHILKWIEKRDKVPVYKKGTLPDVDEFYETTADDLSEEITDVFEKYQERGFFEIDMKYIKREEFLNDIQADLQLLKDIRKEWFKPQKKTVKGKSVTTYDMKFDYKLDAFRKLLKEQRMADPARKIIVFTEFADTANYLGAALENEGLGVFKYTSKEASSTNKSIIRANFDAGLKPQYQKDDYQILIATDAISEGYNLHRAGTIFNYDIPYNPTRVIQRIGRINRINKKMFDKLYIYNYFPTDIGEAETRTKQISTLKMAMIHAIMGEDTKALTDEEELNAFFKERYQAELAKSEERSWDTKYRNLLNKVKGTDVHSIALQIPHRARIAREVKKVCKGIILFGKKGNDFVFKIGMNNTDIPLMLTSEQALNLFEATTEEEPVAVDKQFDEIYQHVKSHLYRSIAKDENEKSRLEAFDKLKLWLKTKALPKDYLNDLLMILQNDGLTGEEVRFINKQTSKTTDKVMEKITQDYLNRIVDKMNKVEEGDETLILAEQIK</sequence>
<dbReference type="InterPro" id="IPR014001">
    <property type="entry name" value="Helicase_ATP-bd"/>
</dbReference>
<dbReference type="GO" id="GO:0016787">
    <property type="term" value="F:hydrolase activity"/>
    <property type="evidence" value="ECO:0007669"/>
    <property type="project" value="UniProtKB-KW"/>
</dbReference>
<keyword evidence="1" id="KW-0378">Hydrolase</keyword>
<dbReference type="PATRIC" id="fig|1339280.3.peg.3460"/>
<evidence type="ECO:0000313" key="5">
    <source>
        <dbReference type="Proteomes" id="UP000022272"/>
    </source>
</evidence>
<dbReference type="PROSITE" id="PS51194">
    <property type="entry name" value="HELICASE_CTER"/>
    <property type="match status" value="1"/>
</dbReference>
<dbReference type="RefSeq" id="WP_032571189.1">
    <property type="nucleotide sequence ID" value="NZ_JGDM01000082.1"/>
</dbReference>
<feature type="domain" description="Helicase C-terminal" evidence="3">
    <location>
        <begin position="710"/>
        <end position="882"/>
    </location>
</feature>
<name>A0A016A744_BACFG</name>
<organism evidence="4 5">
    <name type="scientific">Bacteroides fragilis str. 2-F-2 #4</name>
    <dbReference type="NCBI Taxonomy" id="1339280"/>
    <lineage>
        <taxon>Bacteria</taxon>
        <taxon>Pseudomonadati</taxon>
        <taxon>Bacteroidota</taxon>
        <taxon>Bacteroidia</taxon>
        <taxon>Bacteroidales</taxon>
        <taxon>Bacteroidaceae</taxon>
        <taxon>Bacteroides</taxon>
    </lineage>
</organism>
<dbReference type="GO" id="GO:0005524">
    <property type="term" value="F:ATP binding"/>
    <property type="evidence" value="ECO:0007669"/>
    <property type="project" value="InterPro"/>
</dbReference>
<dbReference type="CDD" id="cd09178">
    <property type="entry name" value="PLDc_N_Snf2_like"/>
    <property type="match status" value="1"/>
</dbReference>
<dbReference type="InterPro" id="IPR001650">
    <property type="entry name" value="Helicase_C-like"/>
</dbReference>
<accession>A0A016A744</accession>
<reference evidence="4 5" key="1">
    <citation type="submission" date="2014-02" db="EMBL/GenBank/DDBJ databases">
        <authorList>
            <person name="Sears C."/>
            <person name="Carroll K."/>
            <person name="Sack B.R."/>
            <person name="Qadri F."/>
            <person name="Myers L.L."/>
            <person name="Chung G.-T."/>
            <person name="Escheverria P."/>
            <person name="Fraser C.M."/>
            <person name="Sadzewicz L."/>
            <person name="Shefchek K.A."/>
            <person name="Tallon L."/>
            <person name="Das S.P."/>
            <person name="Daugherty S."/>
            <person name="Mongodin E.F."/>
        </authorList>
    </citation>
    <scope>NUCLEOTIDE SEQUENCE [LARGE SCALE GENOMIC DNA]</scope>
    <source>
        <strain evidence="4 5">2-F-2 #4</strain>
    </source>
</reference>
<dbReference type="EMBL" id="JGDM01000082">
    <property type="protein sequence ID" value="EXZ42939.1"/>
    <property type="molecule type" value="Genomic_DNA"/>
</dbReference>
<dbReference type="Pfam" id="PF00176">
    <property type="entry name" value="SNF2-rel_dom"/>
    <property type="match status" value="1"/>
</dbReference>
<dbReference type="InterPro" id="IPR038718">
    <property type="entry name" value="SNF2-like_sf"/>
</dbReference>
<dbReference type="PROSITE" id="PS51192">
    <property type="entry name" value="HELICASE_ATP_BIND_1"/>
    <property type="match status" value="1"/>
</dbReference>
<dbReference type="SUPFAM" id="SSF52540">
    <property type="entry name" value="P-loop containing nucleoside triphosphate hydrolases"/>
    <property type="match status" value="1"/>
</dbReference>
<proteinExistence type="predicted"/>
<dbReference type="PANTHER" id="PTHR45766:SF6">
    <property type="entry name" value="SWI_SNF-RELATED MATRIX-ASSOCIATED ACTIN-DEPENDENT REGULATOR OF CHROMATIN SUBFAMILY A-LIKE PROTEIN 1"/>
    <property type="match status" value="1"/>
</dbReference>
<evidence type="ECO:0000259" key="2">
    <source>
        <dbReference type="PROSITE" id="PS51192"/>
    </source>
</evidence>
<dbReference type="InterPro" id="IPR025202">
    <property type="entry name" value="PLD-like_dom"/>
</dbReference>
<dbReference type="Gene3D" id="3.40.50.10810">
    <property type="entry name" value="Tandem AAA-ATPase domain"/>
    <property type="match status" value="1"/>
</dbReference>
<feature type="domain" description="Helicase ATP-binding" evidence="2">
    <location>
        <begin position="269"/>
        <end position="406"/>
    </location>
</feature>
<dbReference type="InterPro" id="IPR049730">
    <property type="entry name" value="SNF2/RAD54-like_C"/>
</dbReference>
<protein>
    <submittedName>
        <fullName evidence="4">Type III restriction enzyme, res subunit</fullName>
    </submittedName>
</protein>
<dbReference type="SUPFAM" id="SSF56024">
    <property type="entry name" value="Phospholipase D/nuclease"/>
    <property type="match status" value="1"/>
</dbReference>
<dbReference type="Pfam" id="PF13091">
    <property type="entry name" value="PLDc_2"/>
    <property type="match status" value="1"/>
</dbReference>
<dbReference type="SMART" id="SM00487">
    <property type="entry name" value="DEXDc"/>
    <property type="match status" value="1"/>
</dbReference>
<dbReference type="Pfam" id="PF00271">
    <property type="entry name" value="Helicase_C"/>
    <property type="match status" value="1"/>
</dbReference>